<dbReference type="EMBL" id="CP017641">
    <property type="protein sequence ID" value="APZ94919.1"/>
    <property type="molecule type" value="Genomic_DNA"/>
</dbReference>
<dbReference type="Proteomes" id="UP000187735">
    <property type="component" value="Chromosome"/>
</dbReference>
<dbReference type="KEGG" id="fmr:Fuma_04570"/>
<protein>
    <submittedName>
        <fullName evidence="1">Uncharacterized protein</fullName>
    </submittedName>
</protein>
<evidence type="ECO:0000313" key="1">
    <source>
        <dbReference type="EMBL" id="APZ94919.1"/>
    </source>
</evidence>
<proteinExistence type="predicted"/>
<gene>
    <name evidence="1" type="ORF">Fuma_04570</name>
</gene>
<name>A0A1P8WLI0_9PLAN</name>
<dbReference type="AlphaFoldDB" id="A0A1P8WLI0"/>
<keyword evidence="2" id="KW-1185">Reference proteome</keyword>
<accession>A0A1P8WLI0</accession>
<organism evidence="1 2">
    <name type="scientific">Fuerstiella marisgermanici</name>
    <dbReference type="NCBI Taxonomy" id="1891926"/>
    <lineage>
        <taxon>Bacteria</taxon>
        <taxon>Pseudomonadati</taxon>
        <taxon>Planctomycetota</taxon>
        <taxon>Planctomycetia</taxon>
        <taxon>Planctomycetales</taxon>
        <taxon>Planctomycetaceae</taxon>
        <taxon>Fuerstiella</taxon>
    </lineage>
</organism>
<sequence>MPLIVAVVELGQPIDRHPLLVSGASQFGRFLIRRRDELQ</sequence>
<reference evidence="1 2" key="1">
    <citation type="journal article" date="2016" name="Front. Microbiol.">
        <title>Fuerstia marisgermanicae gen. nov., sp. nov., an Unusual Member of the Phylum Planctomycetes from the German Wadden Sea.</title>
        <authorList>
            <person name="Kohn T."/>
            <person name="Heuer A."/>
            <person name="Jogler M."/>
            <person name="Vollmers J."/>
            <person name="Boedeker C."/>
            <person name="Bunk B."/>
            <person name="Rast P."/>
            <person name="Borchert D."/>
            <person name="Glockner I."/>
            <person name="Freese H.M."/>
            <person name="Klenk H.P."/>
            <person name="Overmann J."/>
            <person name="Kaster A.K."/>
            <person name="Rohde M."/>
            <person name="Wiegand S."/>
            <person name="Jogler C."/>
        </authorList>
    </citation>
    <scope>NUCLEOTIDE SEQUENCE [LARGE SCALE GENOMIC DNA]</scope>
    <source>
        <strain evidence="1 2">NH11</strain>
    </source>
</reference>
<evidence type="ECO:0000313" key="2">
    <source>
        <dbReference type="Proteomes" id="UP000187735"/>
    </source>
</evidence>